<evidence type="ECO:0000313" key="4">
    <source>
        <dbReference type="EMBL" id="KAH6887098.1"/>
    </source>
</evidence>
<dbReference type="OrthoDB" id="3546279at2759"/>
<dbReference type="EMBL" id="JAGPYM010000015">
    <property type="protein sequence ID" value="KAH6887098.1"/>
    <property type="molecule type" value="Genomic_DNA"/>
</dbReference>
<sequence>MKRLGYRKSRTGCLQCKERRVKCDEGRPCSACARHAVPCSLGGSPLDLKPPPPIAERPKRIRQSSSTRKSRASKGSPSLLSPGSDNNTPSARSSSRSSVRSDSVPSCAVPAEQETTSSQADPFIYFSKLFADIKPAAKDHCLADIELMHHYTALSYRTLTNIPTVQEALQYDIPRLALTSPFLLHQILAFSGYHLAYLQKDRRHAYLVQASQHQNLAIDGIRTTLAGPVTFGNCHSLFAASVLLTVCAFAILPSYDRYNGSFDPMDSILDIFKLVKGMSTIRDASQHNIKSGPLARLFTSIGPQEPTAQELGLQQIYLKALELEASLLGSEVNQAIRSAVTALSGCISQVSSRQPKSSALELRAAFLWPILIPADYVELIHEREPAAMVVLAYYCTILHVAEPSCWVVHGWAECLMKCISDSLRGSPWEEMIAWPLEATSTV</sequence>
<dbReference type="Pfam" id="PF00172">
    <property type="entry name" value="Zn_clus"/>
    <property type="match status" value="1"/>
</dbReference>
<dbReference type="Gene3D" id="4.10.240.10">
    <property type="entry name" value="Zn(2)-C6 fungal-type DNA-binding domain"/>
    <property type="match status" value="1"/>
</dbReference>
<keyword evidence="1" id="KW-0539">Nucleus</keyword>
<dbReference type="PANTHER" id="PTHR47784:SF5">
    <property type="entry name" value="STEROL UPTAKE CONTROL PROTEIN 2"/>
    <property type="match status" value="1"/>
</dbReference>
<proteinExistence type="predicted"/>
<feature type="compositionally biased region" description="Low complexity" evidence="2">
    <location>
        <begin position="75"/>
        <end position="106"/>
    </location>
</feature>
<protein>
    <recommendedName>
        <fullName evidence="3">Zn(2)-C6 fungal-type domain-containing protein</fullName>
    </recommendedName>
</protein>
<dbReference type="InterPro" id="IPR001138">
    <property type="entry name" value="Zn2Cys6_DnaBD"/>
</dbReference>
<dbReference type="Proteomes" id="UP000777438">
    <property type="component" value="Unassembled WGS sequence"/>
</dbReference>
<feature type="domain" description="Zn(2)-C6 fungal-type" evidence="3">
    <location>
        <begin position="12"/>
        <end position="41"/>
    </location>
</feature>
<feature type="region of interest" description="Disordered" evidence="2">
    <location>
        <begin position="43"/>
        <end position="114"/>
    </location>
</feature>
<gene>
    <name evidence="4" type="ORF">B0T10DRAFT_549941</name>
</gene>
<dbReference type="InterPro" id="IPR021858">
    <property type="entry name" value="Fun_TF"/>
</dbReference>
<accession>A0A9P9ANV3</accession>
<dbReference type="InterPro" id="IPR053157">
    <property type="entry name" value="Sterol_Uptake_Regulator"/>
</dbReference>
<dbReference type="SMART" id="SM00066">
    <property type="entry name" value="GAL4"/>
    <property type="match status" value="1"/>
</dbReference>
<keyword evidence="5" id="KW-1185">Reference proteome</keyword>
<name>A0A9P9ANV3_9HYPO</name>
<reference evidence="4 5" key="1">
    <citation type="journal article" date="2021" name="Nat. Commun.">
        <title>Genetic determinants of endophytism in the Arabidopsis root mycobiome.</title>
        <authorList>
            <person name="Mesny F."/>
            <person name="Miyauchi S."/>
            <person name="Thiergart T."/>
            <person name="Pickel B."/>
            <person name="Atanasova L."/>
            <person name="Karlsson M."/>
            <person name="Huettel B."/>
            <person name="Barry K.W."/>
            <person name="Haridas S."/>
            <person name="Chen C."/>
            <person name="Bauer D."/>
            <person name="Andreopoulos W."/>
            <person name="Pangilinan J."/>
            <person name="LaButti K."/>
            <person name="Riley R."/>
            <person name="Lipzen A."/>
            <person name="Clum A."/>
            <person name="Drula E."/>
            <person name="Henrissat B."/>
            <person name="Kohler A."/>
            <person name="Grigoriev I.V."/>
            <person name="Martin F.M."/>
            <person name="Hacquard S."/>
        </authorList>
    </citation>
    <scope>NUCLEOTIDE SEQUENCE [LARGE SCALE GENOMIC DNA]</scope>
    <source>
        <strain evidence="4 5">MPI-CAGE-CH-0241</strain>
    </source>
</reference>
<dbReference type="SUPFAM" id="SSF57701">
    <property type="entry name" value="Zn2/Cys6 DNA-binding domain"/>
    <property type="match status" value="1"/>
</dbReference>
<dbReference type="PROSITE" id="PS50048">
    <property type="entry name" value="ZN2_CY6_FUNGAL_2"/>
    <property type="match status" value="1"/>
</dbReference>
<dbReference type="PANTHER" id="PTHR47784">
    <property type="entry name" value="STEROL UPTAKE CONTROL PROTEIN 2"/>
    <property type="match status" value="1"/>
</dbReference>
<evidence type="ECO:0000259" key="3">
    <source>
        <dbReference type="PROSITE" id="PS50048"/>
    </source>
</evidence>
<organism evidence="4 5">
    <name type="scientific">Thelonectria olida</name>
    <dbReference type="NCBI Taxonomy" id="1576542"/>
    <lineage>
        <taxon>Eukaryota</taxon>
        <taxon>Fungi</taxon>
        <taxon>Dikarya</taxon>
        <taxon>Ascomycota</taxon>
        <taxon>Pezizomycotina</taxon>
        <taxon>Sordariomycetes</taxon>
        <taxon>Hypocreomycetidae</taxon>
        <taxon>Hypocreales</taxon>
        <taxon>Nectriaceae</taxon>
        <taxon>Thelonectria</taxon>
    </lineage>
</organism>
<dbReference type="GO" id="GO:0008270">
    <property type="term" value="F:zinc ion binding"/>
    <property type="evidence" value="ECO:0007669"/>
    <property type="project" value="InterPro"/>
</dbReference>
<evidence type="ECO:0000256" key="2">
    <source>
        <dbReference type="SAM" id="MobiDB-lite"/>
    </source>
</evidence>
<dbReference type="Pfam" id="PF11951">
    <property type="entry name" value="Fungal_trans_2"/>
    <property type="match status" value="1"/>
</dbReference>
<evidence type="ECO:0000313" key="5">
    <source>
        <dbReference type="Proteomes" id="UP000777438"/>
    </source>
</evidence>
<dbReference type="AlphaFoldDB" id="A0A9P9ANV3"/>
<comment type="caution">
    <text evidence="4">The sequence shown here is derived from an EMBL/GenBank/DDBJ whole genome shotgun (WGS) entry which is preliminary data.</text>
</comment>
<dbReference type="InterPro" id="IPR036864">
    <property type="entry name" value="Zn2-C6_fun-type_DNA-bd_sf"/>
</dbReference>
<dbReference type="PROSITE" id="PS00463">
    <property type="entry name" value="ZN2_CY6_FUNGAL_1"/>
    <property type="match status" value="1"/>
</dbReference>
<evidence type="ECO:0000256" key="1">
    <source>
        <dbReference type="ARBA" id="ARBA00023242"/>
    </source>
</evidence>
<dbReference type="GO" id="GO:0001228">
    <property type="term" value="F:DNA-binding transcription activator activity, RNA polymerase II-specific"/>
    <property type="evidence" value="ECO:0007669"/>
    <property type="project" value="TreeGrafter"/>
</dbReference>